<evidence type="ECO:0000313" key="2">
    <source>
        <dbReference type="EMBL" id="KAK1357156.1"/>
    </source>
</evidence>
<name>A0AAD8GYN7_9APIA</name>
<gene>
    <name evidence="2" type="ORF">POM88_050412</name>
</gene>
<evidence type="ECO:0000313" key="3">
    <source>
        <dbReference type="Proteomes" id="UP001237642"/>
    </source>
</evidence>
<dbReference type="EMBL" id="JAUIZM010000011">
    <property type="protein sequence ID" value="KAK1357156.1"/>
    <property type="molecule type" value="Genomic_DNA"/>
</dbReference>
<proteinExistence type="predicted"/>
<dbReference type="CDD" id="cd08948">
    <property type="entry name" value="5beta-POR_like_SDR_a"/>
    <property type="match status" value="1"/>
</dbReference>
<dbReference type="Pfam" id="PF22917">
    <property type="entry name" value="PRISE"/>
    <property type="match status" value="1"/>
</dbReference>
<dbReference type="GO" id="GO:0016627">
    <property type="term" value="F:oxidoreductase activity, acting on the CH-CH group of donors"/>
    <property type="evidence" value="ECO:0007669"/>
    <property type="project" value="UniProtKB-ARBA"/>
</dbReference>
<dbReference type="SUPFAM" id="SSF51735">
    <property type="entry name" value="NAD(P)-binding Rossmann-fold domains"/>
    <property type="match status" value="1"/>
</dbReference>
<keyword evidence="3" id="KW-1185">Reference proteome</keyword>
<dbReference type="AlphaFoldDB" id="A0AAD8GYN7"/>
<dbReference type="Gene3D" id="3.40.50.720">
    <property type="entry name" value="NAD(P)-binding Rossmann-like Domain"/>
    <property type="match status" value="1"/>
</dbReference>
<reference evidence="2" key="1">
    <citation type="submission" date="2023-02" db="EMBL/GenBank/DDBJ databases">
        <title>Genome of toxic invasive species Heracleum sosnowskyi carries increased number of genes despite the absence of recent whole-genome duplications.</title>
        <authorList>
            <person name="Schelkunov M."/>
            <person name="Shtratnikova V."/>
            <person name="Makarenko M."/>
            <person name="Klepikova A."/>
            <person name="Omelchenko D."/>
            <person name="Novikova G."/>
            <person name="Obukhova E."/>
            <person name="Bogdanov V."/>
            <person name="Penin A."/>
            <person name="Logacheva M."/>
        </authorList>
    </citation>
    <scope>NUCLEOTIDE SEQUENCE</scope>
    <source>
        <strain evidence="2">Hsosn_3</strain>
        <tissue evidence="2">Leaf</tissue>
    </source>
</reference>
<feature type="domain" description="PRISE-like Rossmann-fold" evidence="1">
    <location>
        <begin position="68"/>
        <end position="374"/>
    </location>
</feature>
<dbReference type="PANTHER" id="PTHR32487:SF12">
    <property type="entry name" value="3-OXO-DELTA(4,5)-STEROID 5-BETA-REDUCTASE"/>
    <property type="match status" value="1"/>
</dbReference>
<dbReference type="Proteomes" id="UP001237642">
    <property type="component" value="Unassembled WGS sequence"/>
</dbReference>
<comment type="caution">
    <text evidence="2">The sequence shown here is derived from an EMBL/GenBank/DDBJ whole genome shotgun (WGS) entry which is preliminary data.</text>
</comment>
<protein>
    <submittedName>
        <fullName evidence="2">Iridoid synthase</fullName>
    </submittedName>
</protein>
<dbReference type="GO" id="GO:0006629">
    <property type="term" value="P:lipid metabolic process"/>
    <property type="evidence" value="ECO:0007669"/>
    <property type="project" value="UniProtKB-ARBA"/>
</dbReference>
<organism evidence="2 3">
    <name type="scientific">Heracleum sosnowskyi</name>
    <dbReference type="NCBI Taxonomy" id="360622"/>
    <lineage>
        <taxon>Eukaryota</taxon>
        <taxon>Viridiplantae</taxon>
        <taxon>Streptophyta</taxon>
        <taxon>Embryophyta</taxon>
        <taxon>Tracheophyta</taxon>
        <taxon>Spermatophyta</taxon>
        <taxon>Magnoliopsida</taxon>
        <taxon>eudicotyledons</taxon>
        <taxon>Gunneridae</taxon>
        <taxon>Pentapetalae</taxon>
        <taxon>asterids</taxon>
        <taxon>campanulids</taxon>
        <taxon>Apiales</taxon>
        <taxon>Apiaceae</taxon>
        <taxon>Apioideae</taxon>
        <taxon>apioid superclade</taxon>
        <taxon>Tordylieae</taxon>
        <taxon>Tordyliinae</taxon>
        <taxon>Heracleum</taxon>
    </lineage>
</organism>
<dbReference type="InterPro" id="IPR036291">
    <property type="entry name" value="NAD(P)-bd_dom_sf"/>
</dbReference>
<accession>A0AAD8GYN7</accession>
<sequence length="374" mass="42379">MAIKDLTDPNNNVALIFGSTGLVGKELARRLLSRGGWKVYGVARSADVTNIPSSNYHFICCDLLEPKETQKKLCCLQDVTHIFWITWASQFPLDSRECCEQNKAMMSNALNALLPTARSLKHFSLQTGVKHYISLQGPSNVNEVHYYDEECPRLSSENNFYYTLEDLLKERLGGKVAWSVHRPGLILGSSQRAVYNFMGSLCVYGTICKHLNLPFMFGGTRECWEEMCIDGSDVRLVAEQQIWSATNDALLSTDGHAFNAINGPRFTWKQIWKSIGLKFGAVVPDEMFSEDFMFSTAMADKGAVWKEIVAKEGLVGTKMEDLANFQFLDHLFRCPTKMLVTRDKADRLGLKDTYETLDSILHWVDEMRRDKVIP</sequence>
<reference evidence="2" key="2">
    <citation type="submission" date="2023-05" db="EMBL/GenBank/DDBJ databases">
        <authorList>
            <person name="Schelkunov M.I."/>
        </authorList>
    </citation>
    <scope>NUCLEOTIDE SEQUENCE</scope>
    <source>
        <strain evidence="2">Hsosn_3</strain>
        <tissue evidence="2">Leaf</tissue>
    </source>
</reference>
<evidence type="ECO:0000259" key="1">
    <source>
        <dbReference type="Pfam" id="PF22917"/>
    </source>
</evidence>
<dbReference type="PANTHER" id="PTHR32487">
    <property type="entry name" value="3-OXO-DELTA(4,5)-STEROID 5-BETA-REDUCTASE"/>
    <property type="match status" value="1"/>
</dbReference>
<dbReference type="InterPro" id="IPR055222">
    <property type="entry name" value="PRISE-like_Rossmann-fold"/>
</dbReference>